<dbReference type="Proteomes" id="UP000317982">
    <property type="component" value="Unassembled WGS sequence"/>
</dbReference>
<proteinExistence type="inferred from homology"/>
<reference evidence="4 5" key="1">
    <citation type="submission" date="2019-07" db="EMBL/GenBank/DDBJ databases">
        <title>Cryptosporangium phraense sp. nov., isolated from plant litter.</title>
        <authorList>
            <person name="Suriyachadkun C."/>
        </authorList>
    </citation>
    <scope>NUCLEOTIDE SEQUENCE [LARGE SCALE GENOMIC DNA]</scope>
    <source>
        <strain evidence="4 5">A-T 5661</strain>
    </source>
</reference>
<evidence type="ECO:0000256" key="2">
    <source>
        <dbReference type="ARBA" id="ARBA00023002"/>
    </source>
</evidence>
<dbReference type="Gene3D" id="3.40.50.720">
    <property type="entry name" value="NAD(P)-binding Rossmann-like Domain"/>
    <property type="match status" value="1"/>
</dbReference>
<comment type="similarity">
    <text evidence="1 3">Belongs to the short-chain dehydrogenases/reductases (SDR) family.</text>
</comment>
<dbReference type="PRINTS" id="PR00081">
    <property type="entry name" value="GDHRDH"/>
</dbReference>
<dbReference type="PRINTS" id="PR00080">
    <property type="entry name" value="SDRFAMILY"/>
</dbReference>
<accession>A0A545AXL2</accession>
<dbReference type="InterPro" id="IPR020904">
    <property type="entry name" value="Sc_DH/Rdtase_CS"/>
</dbReference>
<dbReference type="PANTHER" id="PTHR44196">
    <property type="entry name" value="DEHYDROGENASE/REDUCTASE SDR FAMILY MEMBER 7B"/>
    <property type="match status" value="1"/>
</dbReference>
<dbReference type="AlphaFoldDB" id="A0A545AXL2"/>
<dbReference type="InParanoid" id="A0A545AXL2"/>
<dbReference type="GO" id="GO:0016491">
    <property type="term" value="F:oxidoreductase activity"/>
    <property type="evidence" value="ECO:0007669"/>
    <property type="project" value="UniProtKB-KW"/>
</dbReference>
<keyword evidence="2" id="KW-0560">Oxidoreductase</keyword>
<dbReference type="Pfam" id="PF00106">
    <property type="entry name" value="adh_short"/>
    <property type="match status" value="1"/>
</dbReference>
<keyword evidence="5" id="KW-1185">Reference proteome</keyword>
<dbReference type="EMBL" id="VIRS01000003">
    <property type="protein sequence ID" value="TQS46021.1"/>
    <property type="molecule type" value="Genomic_DNA"/>
</dbReference>
<dbReference type="OrthoDB" id="9797538at2"/>
<gene>
    <name evidence="4" type="ORF">FL583_05900</name>
</gene>
<name>A0A545AXL2_9ACTN</name>
<comment type="caution">
    <text evidence="4">The sequence shown here is derived from an EMBL/GenBank/DDBJ whole genome shotgun (WGS) entry which is preliminary data.</text>
</comment>
<dbReference type="RefSeq" id="WP_142703428.1">
    <property type="nucleotide sequence ID" value="NZ_VIRS01000003.1"/>
</dbReference>
<dbReference type="SUPFAM" id="SSF51735">
    <property type="entry name" value="NAD(P)-binding Rossmann-fold domains"/>
    <property type="match status" value="1"/>
</dbReference>
<dbReference type="PROSITE" id="PS00061">
    <property type="entry name" value="ADH_SHORT"/>
    <property type="match status" value="1"/>
</dbReference>
<evidence type="ECO:0000256" key="1">
    <source>
        <dbReference type="ARBA" id="ARBA00006484"/>
    </source>
</evidence>
<dbReference type="PANTHER" id="PTHR44196:SF2">
    <property type="entry name" value="SHORT-CHAIN DEHYDROGENASE-RELATED"/>
    <property type="match status" value="1"/>
</dbReference>
<organism evidence="4 5">
    <name type="scientific">Cryptosporangium phraense</name>
    <dbReference type="NCBI Taxonomy" id="2593070"/>
    <lineage>
        <taxon>Bacteria</taxon>
        <taxon>Bacillati</taxon>
        <taxon>Actinomycetota</taxon>
        <taxon>Actinomycetes</taxon>
        <taxon>Cryptosporangiales</taxon>
        <taxon>Cryptosporangiaceae</taxon>
        <taxon>Cryptosporangium</taxon>
    </lineage>
</organism>
<dbReference type="FunCoup" id="A0A545AXL2">
    <property type="interactions" value="166"/>
</dbReference>
<evidence type="ECO:0000313" key="5">
    <source>
        <dbReference type="Proteomes" id="UP000317982"/>
    </source>
</evidence>
<evidence type="ECO:0000256" key="3">
    <source>
        <dbReference type="RuleBase" id="RU000363"/>
    </source>
</evidence>
<dbReference type="InterPro" id="IPR036291">
    <property type="entry name" value="NAD(P)-bd_dom_sf"/>
</dbReference>
<protein>
    <submittedName>
        <fullName evidence="4">SDR family oxidoreductase</fullName>
    </submittedName>
</protein>
<sequence>MQTYSGSTALITGASAGIGAEFARQLAARGADLVLVARRKDRLDELADEIRAEHGVAVDVVPFDLGRPDAGRALREAVPQHVHLLVNNAGFGSYGPFLAEEPARIDAMIQLNVGALTELSRAFVPAMVEAGGGALLNVASVAAYGPTPTMPVYGATKAYVLNFTEALAYQLRNTGVRVLAFSPGATETEFFDVVGTREAGGGRWQTPAQVVSEALKALDGGAPSAVAGVGNRVLTSVARLFPRRVALSLAGRLTNA</sequence>
<dbReference type="PIRSF" id="PIRSF000126">
    <property type="entry name" value="11-beta-HSD1"/>
    <property type="match status" value="1"/>
</dbReference>
<dbReference type="InterPro" id="IPR002347">
    <property type="entry name" value="SDR_fam"/>
</dbReference>
<evidence type="ECO:0000313" key="4">
    <source>
        <dbReference type="EMBL" id="TQS46021.1"/>
    </source>
</evidence>
<dbReference type="GO" id="GO:0016020">
    <property type="term" value="C:membrane"/>
    <property type="evidence" value="ECO:0007669"/>
    <property type="project" value="TreeGrafter"/>
</dbReference>